<accession>A0ABV3R6V9</accession>
<reference evidence="1 2" key="1">
    <citation type="submission" date="2024-06" db="EMBL/GenBank/DDBJ databases">
        <authorList>
            <person name="Tuo L."/>
        </authorList>
    </citation>
    <scope>NUCLEOTIDE SEQUENCE [LARGE SCALE GENOMIC DNA]</scope>
    <source>
        <strain evidence="1 2">ZMM04-5</strain>
    </source>
</reference>
<name>A0ABV3R6V9_9HYPH</name>
<comment type="caution">
    <text evidence="1">The sequence shown here is derived from an EMBL/GenBank/DDBJ whole genome shotgun (WGS) entry which is preliminary data.</text>
</comment>
<dbReference type="RefSeq" id="WP_367725738.1">
    <property type="nucleotide sequence ID" value="NZ_JBFOCI010000009.1"/>
</dbReference>
<dbReference type="Pfam" id="PF12710">
    <property type="entry name" value="HAD"/>
    <property type="match status" value="1"/>
</dbReference>
<dbReference type="Gene3D" id="3.40.50.1000">
    <property type="entry name" value="HAD superfamily/HAD-like"/>
    <property type="match status" value="1"/>
</dbReference>
<dbReference type="EMBL" id="JBFOCI010000009">
    <property type="protein sequence ID" value="MEW9808503.1"/>
    <property type="molecule type" value="Genomic_DNA"/>
</dbReference>
<dbReference type="SUPFAM" id="SSF56784">
    <property type="entry name" value="HAD-like"/>
    <property type="match status" value="1"/>
</dbReference>
<protein>
    <submittedName>
        <fullName evidence="1">HAD family hydrolase</fullName>
    </submittedName>
</protein>
<evidence type="ECO:0000313" key="2">
    <source>
        <dbReference type="Proteomes" id="UP001556196"/>
    </source>
</evidence>
<organism evidence="1 2">
    <name type="scientific">Mesorhizobium marinum</name>
    <dbReference type="NCBI Taxonomy" id="3228790"/>
    <lineage>
        <taxon>Bacteria</taxon>
        <taxon>Pseudomonadati</taxon>
        <taxon>Pseudomonadota</taxon>
        <taxon>Alphaproteobacteria</taxon>
        <taxon>Hyphomicrobiales</taxon>
        <taxon>Phyllobacteriaceae</taxon>
        <taxon>Mesorhizobium</taxon>
    </lineage>
</organism>
<gene>
    <name evidence="1" type="ORF">ABUE31_21135</name>
</gene>
<proteinExistence type="predicted"/>
<dbReference type="Proteomes" id="UP001556196">
    <property type="component" value="Unassembled WGS sequence"/>
</dbReference>
<sequence>MSADPLPSWNDGAAKSAILDFVARIATQGSPDFVAPAERIAAFDDEGTLWCEQPFQVQFHFARDRLDALARSDPELKRNALFRGCLEQDRDVIAMFGKKGLRELAGFARAGMAEDEVAACARDWVANGRHLNLGRPLKTLTYVPQVELVGYLRAKGFKIFIVSDGDVDLVRAIAGELYGIPPEQVIGSSARTRLEFRECRGEVVRQQERDSFDGGGAKPATIHQHIGRRPTLAFGNSDGDLDMLRQCTSGPGARLGLILHHDDAGREFAYDRDFRLDPLARALDQADEYGITLVSMMDDWNTVFDDA</sequence>
<dbReference type="CDD" id="cd01427">
    <property type="entry name" value="HAD_like"/>
    <property type="match status" value="1"/>
</dbReference>
<keyword evidence="1" id="KW-0378">Hydrolase</keyword>
<dbReference type="GO" id="GO:0016787">
    <property type="term" value="F:hydrolase activity"/>
    <property type="evidence" value="ECO:0007669"/>
    <property type="project" value="UniProtKB-KW"/>
</dbReference>
<keyword evidence="2" id="KW-1185">Reference proteome</keyword>
<evidence type="ECO:0000313" key="1">
    <source>
        <dbReference type="EMBL" id="MEW9808503.1"/>
    </source>
</evidence>
<dbReference type="InterPro" id="IPR023214">
    <property type="entry name" value="HAD_sf"/>
</dbReference>
<dbReference type="InterPro" id="IPR036412">
    <property type="entry name" value="HAD-like_sf"/>
</dbReference>